<dbReference type="RefSeq" id="WP_331374578.1">
    <property type="nucleotide sequence ID" value="NZ_CP133148.1"/>
</dbReference>
<organism evidence="2 3">
    <name type="scientific">Sinorhizobium chiapasense</name>
    <dbReference type="NCBI Taxonomy" id="501572"/>
    <lineage>
        <taxon>Bacteria</taxon>
        <taxon>Pseudomonadati</taxon>
        <taxon>Pseudomonadota</taxon>
        <taxon>Alphaproteobacteria</taxon>
        <taxon>Hyphomicrobiales</taxon>
        <taxon>Rhizobiaceae</taxon>
        <taxon>Sinorhizobium/Ensifer group</taxon>
        <taxon>Sinorhizobium</taxon>
    </lineage>
</organism>
<protein>
    <submittedName>
        <fullName evidence="2">Uncharacterized protein</fullName>
    </submittedName>
</protein>
<dbReference type="Proteomes" id="UP001432360">
    <property type="component" value="Chromosome"/>
</dbReference>
<evidence type="ECO:0000256" key="1">
    <source>
        <dbReference type="SAM" id="MobiDB-lite"/>
    </source>
</evidence>
<feature type="region of interest" description="Disordered" evidence="1">
    <location>
        <begin position="39"/>
        <end position="60"/>
    </location>
</feature>
<accession>A0ABZ2BJ18</accession>
<keyword evidence="3" id="KW-1185">Reference proteome</keyword>
<name>A0ABZ2BJ18_9HYPH</name>
<sequence>MPRETALRSLPKALAVAPNHNDEFTRIAVSFNRRKPGDRVPGILDDAASGDTGRRGRLSKAGEDSDMFRHLLQLKIALARVIFRDTLQSVNISGSRGHA</sequence>
<evidence type="ECO:0000313" key="3">
    <source>
        <dbReference type="Proteomes" id="UP001432360"/>
    </source>
</evidence>
<proteinExistence type="predicted"/>
<reference evidence="2" key="1">
    <citation type="submission" date="2023-08" db="EMBL/GenBank/DDBJ databases">
        <title>Complete genome sequence of Sinorhizobium chiapanecum ITTG S70 isolated from Acaciella angustissima nodules in Chiapas-Mexico.</title>
        <authorList>
            <person name="Rincon-Rosales R."/>
            <person name="Rogel M.A."/>
            <person name="Rincon-Medina C.I."/>
            <person name="Guerrero G."/>
            <person name="Manzano-Gomez L.A."/>
            <person name="Lopez-Lopez A."/>
            <person name="Rincon Molina F.A."/>
            <person name="Martinez-Romero E."/>
        </authorList>
    </citation>
    <scope>NUCLEOTIDE SEQUENCE</scope>
    <source>
        <strain evidence="2">ITTG S70</strain>
    </source>
</reference>
<gene>
    <name evidence="2" type="ORF">RB548_08955</name>
</gene>
<evidence type="ECO:0000313" key="2">
    <source>
        <dbReference type="EMBL" id="WVT05499.1"/>
    </source>
</evidence>
<dbReference type="EMBL" id="CP133148">
    <property type="protein sequence ID" value="WVT05499.1"/>
    <property type="molecule type" value="Genomic_DNA"/>
</dbReference>